<reference evidence="2 3" key="1">
    <citation type="journal article" date="2020" name="Nature">
        <title>Six reference-quality genomes reveal evolution of bat adaptations.</title>
        <authorList>
            <person name="Jebb D."/>
            <person name="Huang Z."/>
            <person name="Pippel M."/>
            <person name="Hughes G.M."/>
            <person name="Lavrichenko K."/>
            <person name="Devanna P."/>
            <person name="Winkler S."/>
            <person name="Jermiin L.S."/>
            <person name="Skirmuntt E.C."/>
            <person name="Katzourakis A."/>
            <person name="Burkitt-Gray L."/>
            <person name="Ray D.A."/>
            <person name="Sullivan K.A.M."/>
            <person name="Roscito J.G."/>
            <person name="Kirilenko B.M."/>
            <person name="Davalos L.M."/>
            <person name="Corthals A.P."/>
            <person name="Power M.L."/>
            <person name="Jones G."/>
            <person name="Ransome R.D."/>
            <person name="Dechmann D.K.N."/>
            <person name="Locatelli A.G."/>
            <person name="Puechmaille S.J."/>
            <person name="Fedrigo O."/>
            <person name="Jarvis E.D."/>
            <person name="Hiller M."/>
            <person name="Vernes S.C."/>
            <person name="Myers E.W."/>
            <person name="Teeling E.C."/>
        </authorList>
    </citation>
    <scope>NUCLEOTIDE SEQUENCE [LARGE SCALE GENOMIC DNA]</scope>
    <source>
        <strain evidence="2">MMyoMyo1</strain>
        <tissue evidence="2">Flight muscle</tissue>
    </source>
</reference>
<evidence type="ECO:0000256" key="1">
    <source>
        <dbReference type="SAM" id="MobiDB-lite"/>
    </source>
</evidence>
<comment type="caution">
    <text evidence="2">The sequence shown here is derived from an EMBL/GenBank/DDBJ whole genome shotgun (WGS) entry which is preliminary data.</text>
</comment>
<keyword evidence="3" id="KW-1185">Reference proteome</keyword>
<dbReference type="EMBL" id="JABWUV010000021">
    <property type="protein sequence ID" value="KAF6279877.1"/>
    <property type="molecule type" value="Genomic_DNA"/>
</dbReference>
<gene>
    <name evidence="2" type="ORF">mMyoMyo1_010136</name>
</gene>
<accession>A0A7J7RV51</accession>
<name>A0A7J7RV51_MYOMY</name>
<dbReference type="Proteomes" id="UP000527355">
    <property type="component" value="Unassembled WGS sequence"/>
</dbReference>
<evidence type="ECO:0000313" key="3">
    <source>
        <dbReference type="Proteomes" id="UP000527355"/>
    </source>
</evidence>
<feature type="region of interest" description="Disordered" evidence="1">
    <location>
        <begin position="1"/>
        <end position="70"/>
    </location>
</feature>
<sequence length="159" mass="16563">MKGRVVAGPDHAAGGLGHRLPSPRQEPGTGCHPPAAPGPDPRGSSGGRAGRVPSPEEMEEEAIAGPPGTRWRTWTSCLGWNWSICWTPSNRTGPWSPGSARPGGGEDCALHLALGPPVLGRSPCAQESAFFPEAQAPAGHAQDFFKLTNDSQGTCVPER</sequence>
<organism evidence="2 3">
    <name type="scientific">Myotis myotis</name>
    <name type="common">Greater mouse-eared bat</name>
    <name type="synonym">Vespertilio myotis</name>
    <dbReference type="NCBI Taxonomy" id="51298"/>
    <lineage>
        <taxon>Eukaryota</taxon>
        <taxon>Metazoa</taxon>
        <taxon>Chordata</taxon>
        <taxon>Craniata</taxon>
        <taxon>Vertebrata</taxon>
        <taxon>Euteleostomi</taxon>
        <taxon>Mammalia</taxon>
        <taxon>Eutheria</taxon>
        <taxon>Laurasiatheria</taxon>
        <taxon>Chiroptera</taxon>
        <taxon>Yangochiroptera</taxon>
        <taxon>Vespertilionidae</taxon>
        <taxon>Myotis</taxon>
    </lineage>
</organism>
<proteinExistence type="predicted"/>
<evidence type="ECO:0000313" key="2">
    <source>
        <dbReference type="EMBL" id="KAF6279877.1"/>
    </source>
</evidence>
<dbReference type="AlphaFoldDB" id="A0A7J7RV51"/>
<protein>
    <submittedName>
        <fullName evidence="2">Uncharacterized protein</fullName>
    </submittedName>
</protein>